<accession>A0AAD7REK7</accession>
<evidence type="ECO:0000256" key="1">
    <source>
        <dbReference type="SAM" id="MobiDB-lite"/>
    </source>
</evidence>
<dbReference type="EMBL" id="JAINUG010000315">
    <property type="protein sequence ID" value="KAJ8378641.1"/>
    <property type="molecule type" value="Genomic_DNA"/>
</dbReference>
<gene>
    <name evidence="2" type="ORF">AAFF_G00237650</name>
</gene>
<proteinExistence type="predicted"/>
<evidence type="ECO:0000313" key="2">
    <source>
        <dbReference type="EMBL" id="KAJ8378641.1"/>
    </source>
</evidence>
<evidence type="ECO:0000313" key="3">
    <source>
        <dbReference type="Proteomes" id="UP001221898"/>
    </source>
</evidence>
<protein>
    <submittedName>
        <fullName evidence="2">Uncharacterized protein</fullName>
    </submittedName>
</protein>
<comment type="caution">
    <text evidence="2">The sequence shown here is derived from an EMBL/GenBank/DDBJ whole genome shotgun (WGS) entry which is preliminary data.</text>
</comment>
<organism evidence="2 3">
    <name type="scientific">Aldrovandia affinis</name>
    <dbReference type="NCBI Taxonomy" id="143900"/>
    <lineage>
        <taxon>Eukaryota</taxon>
        <taxon>Metazoa</taxon>
        <taxon>Chordata</taxon>
        <taxon>Craniata</taxon>
        <taxon>Vertebrata</taxon>
        <taxon>Euteleostomi</taxon>
        <taxon>Actinopterygii</taxon>
        <taxon>Neopterygii</taxon>
        <taxon>Teleostei</taxon>
        <taxon>Notacanthiformes</taxon>
        <taxon>Halosauridae</taxon>
        <taxon>Aldrovandia</taxon>
    </lineage>
</organism>
<dbReference type="AlphaFoldDB" id="A0AAD7REK7"/>
<reference evidence="2" key="1">
    <citation type="journal article" date="2023" name="Science">
        <title>Genome structures resolve the early diversification of teleost fishes.</title>
        <authorList>
            <person name="Parey E."/>
            <person name="Louis A."/>
            <person name="Montfort J."/>
            <person name="Bouchez O."/>
            <person name="Roques C."/>
            <person name="Iampietro C."/>
            <person name="Lluch J."/>
            <person name="Castinel A."/>
            <person name="Donnadieu C."/>
            <person name="Desvignes T."/>
            <person name="Floi Bucao C."/>
            <person name="Jouanno E."/>
            <person name="Wen M."/>
            <person name="Mejri S."/>
            <person name="Dirks R."/>
            <person name="Jansen H."/>
            <person name="Henkel C."/>
            <person name="Chen W.J."/>
            <person name="Zahm M."/>
            <person name="Cabau C."/>
            <person name="Klopp C."/>
            <person name="Thompson A.W."/>
            <person name="Robinson-Rechavi M."/>
            <person name="Braasch I."/>
            <person name="Lecointre G."/>
            <person name="Bobe J."/>
            <person name="Postlethwait J.H."/>
            <person name="Berthelot C."/>
            <person name="Roest Crollius H."/>
            <person name="Guiguen Y."/>
        </authorList>
    </citation>
    <scope>NUCLEOTIDE SEQUENCE</scope>
    <source>
        <strain evidence="2">NC1722</strain>
    </source>
</reference>
<feature type="region of interest" description="Disordered" evidence="1">
    <location>
        <begin position="32"/>
        <end position="84"/>
    </location>
</feature>
<name>A0AAD7REK7_9TELE</name>
<keyword evidence="3" id="KW-1185">Reference proteome</keyword>
<dbReference type="Proteomes" id="UP001221898">
    <property type="component" value="Unassembled WGS sequence"/>
</dbReference>
<sequence length="158" mass="17171">MLRSWPCVPQPHHRLPHTGALATIQPPNAVARPTVKHHSSPANWRGASALAPSRGNSPLFSQREGTRIKPEGQAGGGGLRLGGTTACPAEREIALYGRRSPPREGRTSGCIFRPLNPSLHGRRRLSEGSRYLIHQREPKWTHCGLWVNKCGSGQGTAK</sequence>